<keyword evidence="6" id="KW-1185">Reference proteome</keyword>
<feature type="transmembrane region" description="Helical" evidence="3">
    <location>
        <begin position="155"/>
        <end position="172"/>
    </location>
</feature>
<sequence>MKIRFRRISFCDRIKPMLKKIISISIIFLFWNQSVLADIVYLKDGRVIFIKVLNQDLEKITVSNERETWDIEKKKISRVSFNEDEEIYVRTQLKEKERMNAEIDSLRRSLSEKEALESKKKEETMKSHDLAKGALWRSALLPGWGQFYREDKERGYFFSIAAGLSFLLWFRSDQQYQKEGKNLEDANRLSIVAGATGDSGIIAGAFFHANEIRNQRYQAGIKASSAFFLFAAIYAFNLIDAWLFGRPWDFFSKAPDEKKESIELNVTPDSQQGPANPSQPESPDRSVPMLPQSGLPGNGLNRWEVQWRIRF</sequence>
<keyword evidence="1" id="KW-0175">Coiled coil</keyword>
<evidence type="ECO:0000313" key="6">
    <source>
        <dbReference type="Proteomes" id="UP000231879"/>
    </source>
</evidence>
<evidence type="ECO:0000256" key="1">
    <source>
        <dbReference type="SAM" id="Coils"/>
    </source>
</evidence>
<proteinExistence type="predicted"/>
<protein>
    <recommendedName>
        <fullName evidence="4">DUF5683 domain-containing protein</fullName>
    </recommendedName>
</protein>
<gene>
    <name evidence="5" type="ORF">CH367_01060</name>
</gene>
<dbReference type="Pfam" id="PF18935">
    <property type="entry name" value="DUF5683"/>
    <property type="match status" value="1"/>
</dbReference>
<keyword evidence="3" id="KW-0472">Membrane</keyword>
<dbReference type="NCBIfam" id="NF047433">
    <property type="entry name" value="Lepto_7_Nterm"/>
    <property type="match status" value="1"/>
</dbReference>
<dbReference type="InterPro" id="IPR043738">
    <property type="entry name" value="DUF5683"/>
</dbReference>
<evidence type="ECO:0000313" key="5">
    <source>
        <dbReference type="EMBL" id="PJZ58674.1"/>
    </source>
</evidence>
<feature type="compositionally biased region" description="Polar residues" evidence="2">
    <location>
        <begin position="267"/>
        <end position="281"/>
    </location>
</feature>
<accession>A0ABX4NPC7</accession>
<evidence type="ECO:0000256" key="2">
    <source>
        <dbReference type="SAM" id="MobiDB-lite"/>
    </source>
</evidence>
<dbReference type="EMBL" id="NPDS01000001">
    <property type="protein sequence ID" value="PJZ58674.1"/>
    <property type="molecule type" value="Genomic_DNA"/>
</dbReference>
<feature type="transmembrane region" description="Helical" evidence="3">
    <location>
        <begin position="226"/>
        <end position="245"/>
    </location>
</feature>
<feature type="domain" description="DUF5683" evidence="4">
    <location>
        <begin position="132"/>
        <end position="242"/>
    </location>
</feature>
<evidence type="ECO:0000256" key="3">
    <source>
        <dbReference type="SAM" id="Phobius"/>
    </source>
</evidence>
<feature type="coiled-coil region" evidence="1">
    <location>
        <begin position="89"/>
        <end position="126"/>
    </location>
</feature>
<feature type="region of interest" description="Disordered" evidence="2">
    <location>
        <begin position="264"/>
        <end position="297"/>
    </location>
</feature>
<organism evidence="5 6">
    <name type="scientific">Leptospira barantonii</name>
    <dbReference type="NCBI Taxonomy" id="2023184"/>
    <lineage>
        <taxon>Bacteria</taxon>
        <taxon>Pseudomonadati</taxon>
        <taxon>Spirochaetota</taxon>
        <taxon>Spirochaetia</taxon>
        <taxon>Leptospirales</taxon>
        <taxon>Leptospiraceae</taxon>
        <taxon>Leptospira</taxon>
    </lineage>
</organism>
<reference evidence="5 6" key="1">
    <citation type="submission" date="2017-07" db="EMBL/GenBank/DDBJ databases">
        <title>Leptospira spp. isolated from tropical soils.</title>
        <authorList>
            <person name="Thibeaux R."/>
            <person name="Iraola G."/>
            <person name="Ferres I."/>
            <person name="Bierque E."/>
            <person name="Girault D."/>
            <person name="Soupe-Gilbert M.-E."/>
            <person name="Picardeau M."/>
            <person name="Goarant C."/>
        </authorList>
    </citation>
    <scope>NUCLEOTIDE SEQUENCE [LARGE SCALE GENOMIC DNA]</scope>
    <source>
        <strain evidence="5 6">FH4-C-A1</strain>
    </source>
</reference>
<evidence type="ECO:0000259" key="4">
    <source>
        <dbReference type="Pfam" id="PF18935"/>
    </source>
</evidence>
<name>A0ABX4NPC7_9LEPT</name>
<keyword evidence="3" id="KW-1133">Transmembrane helix</keyword>
<comment type="caution">
    <text evidence="5">The sequence shown here is derived from an EMBL/GenBank/DDBJ whole genome shotgun (WGS) entry which is preliminary data.</text>
</comment>
<keyword evidence="3" id="KW-0812">Transmembrane</keyword>
<dbReference type="Proteomes" id="UP000231879">
    <property type="component" value="Unassembled WGS sequence"/>
</dbReference>